<proteinExistence type="predicted"/>
<accession>M7ZAX2</accession>
<gene>
    <name evidence="1" type="ORF">TRIUR3_12837</name>
</gene>
<dbReference type="OMA" id="HASVLRY"/>
<reference evidence="1" key="1">
    <citation type="journal article" date="2013" name="Nature">
        <title>Draft genome of the wheat A-genome progenitor Triticum urartu.</title>
        <authorList>
            <person name="Ling H.Q."/>
            <person name="Zhao S."/>
            <person name="Liu D."/>
            <person name="Wang J."/>
            <person name="Sun H."/>
            <person name="Zhang C."/>
            <person name="Fan H."/>
            <person name="Li D."/>
            <person name="Dong L."/>
            <person name="Tao Y."/>
            <person name="Gao C."/>
            <person name="Wu H."/>
            <person name="Li Y."/>
            <person name="Cui Y."/>
            <person name="Guo X."/>
            <person name="Zheng S."/>
            <person name="Wang B."/>
            <person name="Yu K."/>
            <person name="Liang Q."/>
            <person name="Yang W."/>
            <person name="Lou X."/>
            <person name="Chen J."/>
            <person name="Feng M."/>
            <person name="Jian J."/>
            <person name="Zhang X."/>
            <person name="Luo G."/>
            <person name="Jiang Y."/>
            <person name="Liu J."/>
            <person name="Wang Z."/>
            <person name="Sha Y."/>
            <person name="Zhang B."/>
            <person name="Wu H."/>
            <person name="Tang D."/>
            <person name="Shen Q."/>
            <person name="Xue P."/>
            <person name="Zou S."/>
            <person name="Wang X."/>
            <person name="Liu X."/>
            <person name="Wang F."/>
            <person name="Yang Y."/>
            <person name="An X."/>
            <person name="Dong Z."/>
            <person name="Zhang K."/>
            <person name="Zhang X."/>
            <person name="Luo M.C."/>
            <person name="Dvorak J."/>
            <person name="Tong Y."/>
            <person name="Wang J."/>
            <person name="Yang H."/>
            <person name="Li Z."/>
            <person name="Wang D."/>
            <person name="Zhang A."/>
            <person name="Wang J."/>
        </authorList>
    </citation>
    <scope>NUCLEOTIDE SEQUENCE</scope>
</reference>
<dbReference type="PANTHER" id="PTHR33699:SF3">
    <property type="entry name" value="OS06G0347300 PROTEIN"/>
    <property type="match status" value="1"/>
</dbReference>
<organism evidence="1">
    <name type="scientific">Triticum urartu</name>
    <name type="common">Red wild einkorn</name>
    <name type="synonym">Crithodium urartu</name>
    <dbReference type="NCBI Taxonomy" id="4572"/>
    <lineage>
        <taxon>Eukaryota</taxon>
        <taxon>Viridiplantae</taxon>
        <taxon>Streptophyta</taxon>
        <taxon>Embryophyta</taxon>
        <taxon>Tracheophyta</taxon>
        <taxon>Spermatophyta</taxon>
        <taxon>Magnoliopsida</taxon>
        <taxon>Liliopsida</taxon>
        <taxon>Poales</taxon>
        <taxon>Poaceae</taxon>
        <taxon>BOP clade</taxon>
        <taxon>Pooideae</taxon>
        <taxon>Triticodae</taxon>
        <taxon>Triticeae</taxon>
        <taxon>Triticinae</taxon>
        <taxon>Triticum</taxon>
    </lineage>
</organism>
<dbReference type="AlphaFoldDB" id="M7ZAX2"/>
<dbReference type="eggNOG" id="ENOG502S95V">
    <property type="taxonomic scope" value="Eukaryota"/>
</dbReference>
<dbReference type="PANTHER" id="PTHR33699">
    <property type="entry name" value="EXPRESSED PROTEIN"/>
    <property type="match status" value="1"/>
</dbReference>
<sequence length="164" mass="17842">MEMELARVASLGAHASVLRYVPVEQRMMGCQIPAFGLWNYCSDLPITQYFDLAMQARLLKRHRRCCDAGGGLVLFGASPSPRKPPQIKVIRREVGEKQSDGGELGGGVTGRAAAAGATKRVAAAGAVDEDLYKVPRPLAYQKPRKMRKVVWSLWIGCLGLDCIA</sequence>
<name>M7ZAX2_TRIUA</name>
<dbReference type="STRING" id="4572.M7ZAX2"/>
<dbReference type="EMBL" id="KD148410">
    <property type="protein sequence ID" value="EMS57207.1"/>
    <property type="molecule type" value="Genomic_DNA"/>
</dbReference>
<evidence type="ECO:0000313" key="1">
    <source>
        <dbReference type="EMBL" id="EMS57207.1"/>
    </source>
</evidence>
<protein>
    <submittedName>
        <fullName evidence="1">Uncharacterized protein</fullName>
    </submittedName>
</protein>